<feature type="domain" description="Primase C-terminal 1" evidence="1">
    <location>
        <begin position="190"/>
        <end position="253"/>
    </location>
</feature>
<dbReference type="SUPFAM" id="SSF56747">
    <property type="entry name" value="Prim-pol domain"/>
    <property type="match status" value="1"/>
</dbReference>
<dbReference type="SMART" id="SM00943">
    <property type="entry name" value="Prim-Pol"/>
    <property type="match status" value="1"/>
</dbReference>
<protein>
    <submittedName>
        <fullName evidence="3">Putative bifunctional DNA primase/polymerase</fullName>
    </submittedName>
</protein>
<dbReference type="SUPFAM" id="SSF52540">
    <property type="entry name" value="P-loop containing nucleoside triphosphate hydrolases"/>
    <property type="match status" value="1"/>
</dbReference>
<name>A0A6M3JPE2_9ZZZZ</name>
<feature type="domain" description="DNA primase/polymerase bifunctional N-terminal" evidence="2">
    <location>
        <begin position="5"/>
        <end position="158"/>
    </location>
</feature>
<dbReference type="InterPro" id="IPR015330">
    <property type="entry name" value="DNA_primase/pol_bifunc_N"/>
</dbReference>
<dbReference type="InterPro" id="IPR027417">
    <property type="entry name" value="P-loop_NTPase"/>
</dbReference>
<dbReference type="CDD" id="cd04859">
    <property type="entry name" value="Prim_Pol"/>
    <property type="match status" value="1"/>
</dbReference>
<dbReference type="SMART" id="SM00942">
    <property type="entry name" value="PriCT_1"/>
    <property type="match status" value="1"/>
</dbReference>
<evidence type="ECO:0000259" key="2">
    <source>
        <dbReference type="SMART" id="SM00943"/>
    </source>
</evidence>
<gene>
    <name evidence="3" type="ORF">MM415A03362_0006</name>
</gene>
<evidence type="ECO:0000259" key="1">
    <source>
        <dbReference type="SMART" id="SM00942"/>
    </source>
</evidence>
<dbReference type="Gene3D" id="3.40.50.300">
    <property type="entry name" value="P-loop containing nucleotide triphosphate hydrolases"/>
    <property type="match status" value="1"/>
</dbReference>
<dbReference type="Pfam" id="PF09250">
    <property type="entry name" value="Prim-Pol"/>
    <property type="match status" value="1"/>
</dbReference>
<reference evidence="3" key="1">
    <citation type="submission" date="2020-03" db="EMBL/GenBank/DDBJ databases">
        <title>The deep terrestrial virosphere.</title>
        <authorList>
            <person name="Holmfeldt K."/>
            <person name="Nilsson E."/>
            <person name="Simone D."/>
            <person name="Lopez-Fernandez M."/>
            <person name="Wu X."/>
            <person name="de Brujin I."/>
            <person name="Lundin D."/>
            <person name="Andersson A."/>
            <person name="Bertilsson S."/>
            <person name="Dopson M."/>
        </authorList>
    </citation>
    <scope>NUCLEOTIDE SEQUENCE</scope>
    <source>
        <strain evidence="3">MM415A03362</strain>
    </source>
</reference>
<sequence length="549" mass="62582">MIGAVLEYYDMGLCVIPMRSETKSPYLTTWTEYQTKMPSRESVIKWWQTWPDALIGLVCGDISGVCLLDADSEGAKTELYKIVPELSKPHTSTPRPGWHWYFKCPKNLRCKDGFIEKADIKANGGLAIIPPSKRNGIAYKFIDEDFDFRSLAELPKQILELLNNSTSMYSSTYCKNDASDDVYQCLPMSTDVYFDEPGRDKTLFHLAHHLVKGKMPEGNIKQFLHFFASNCNPPFTPKETEAKIKSALSRAENQERNITQEIRDYALSTNGYFLSTDVQNCLLLSTRNEKKLCSKALSGLVDERIIERFGNKNGMFRRIENEAPDIDIFNVKPEFIKLKFPLGLHDYFNAKPKNIAIIAGTQDSGKTAFCLRFAAMNMNRGMPIRYMTSEMGDDELVDRLKDFEDIPIDDWSGVNFKEVSSNFHDYILPDGINIIDYFEITDSFFLIGGDLKKIYDKLRKGFAIVALQKDFKSDLGRGGTFSAEKPRLYISITGNPPEGGIAKIVKCKNWANKRINPNGRVCHFKIRNGNEIRQVTQWDYPQTNSSKRT</sequence>
<organism evidence="3">
    <name type="scientific">viral metagenome</name>
    <dbReference type="NCBI Taxonomy" id="1070528"/>
    <lineage>
        <taxon>unclassified sequences</taxon>
        <taxon>metagenomes</taxon>
        <taxon>organismal metagenomes</taxon>
    </lineage>
</organism>
<dbReference type="InterPro" id="IPR014820">
    <property type="entry name" value="PriCT_1"/>
</dbReference>
<accession>A0A6M3JPE2</accession>
<dbReference type="Gene3D" id="3.30.720.160">
    <property type="entry name" value="Bifunctional DNA primase/polymerase, N-terminal"/>
    <property type="match status" value="1"/>
</dbReference>
<proteinExistence type="predicted"/>
<dbReference type="EMBL" id="MT141848">
    <property type="protein sequence ID" value="QJA71128.1"/>
    <property type="molecule type" value="Genomic_DNA"/>
</dbReference>
<dbReference type="AlphaFoldDB" id="A0A6M3JPE2"/>
<evidence type="ECO:0000313" key="3">
    <source>
        <dbReference type="EMBL" id="QJA71128.1"/>
    </source>
</evidence>